<feature type="transmembrane region" description="Helical" evidence="1">
    <location>
        <begin position="137"/>
        <end position="158"/>
    </location>
</feature>
<organism evidence="2">
    <name type="scientific">marine sediment metagenome</name>
    <dbReference type="NCBI Taxonomy" id="412755"/>
    <lineage>
        <taxon>unclassified sequences</taxon>
        <taxon>metagenomes</taxon>
        <taxon>ecological metagenomes</taxon>
    </lineage>
</organism>
<proteinExistence type="predicted"/>
<evidence type="ECO:0000256" key="1">
    <source>
        <dbReference type="SAM" id="Phobius"/>
    </source>
</evidence>
<dbReference type="EMBL" id="BART01016318">
    <property type="protein sequence ID" value="GAG80189.1"/>
    <property type="molecule type" value="Genomic_DNA"/>
</dbReference>
<dbReference type="AlphaFoldDB" id="X1AE59"/>
<reference evidence="2" key="1">
    <citation type="journal article" date="2014" name="Front. Microbiol.">
        <title>High frequency of phylogenetically diverse reductive dehalogenase-homologous genes in deep subseafloor sedimentary metagenomes.</title>
        <authorList>
            <person name="Kawai M."/>
            <person name="Futagami T."/>
            <person name="Toyoda A."/>
            <person name="Takaki Y."/>
            <person name="Nishi S."/>
            <person name="Hori S."/>
            <person name="Arai W."/>
            <person name="Tsubouchi T."/>
            <person name="Morono Y."/>
            <person name="Uchiyama I."/>
            <person name="Ito T."/>
            <person name="Fujiyama A."/>
            <person name="Inagaki F."/>
            <person name="Takami H."/>
        </authorList>
    </citation>
    <scope>NUCLEOTIDE SEQUENCE</scope>
    <source>
        <strain evidence="2">Expedition CK06-06</strain>
    </source>
</reference>
<feature type="transmembrane region" description="Helical" evidence="1">
    <location>
        <begin position="105"/>
        <end position="125"/>
    </location>
</feature>
<feature type="transmembrane region" description="Helical" evidence="1">
    <location>
        <begin position="165"/>
        <end position="185"/>
    </location>
</feature>
<feature type="transmembrane region" description="Helical" evidence="1">
    <location>
        <begin position="72"/>
        <end position="93"/>
    </location>
</feature>
<gene>
    <name evidence="2" type="ORF">S01H4_31418</name>
</gene>
<comment type="caution">
    <text evidence="2">The sequence shown here is derived from an EMBL/GenBank/DDBJ whole genome shotgun (WGS) entry which is preliminary data.</text>
</comment>
<sequence>MDSSLYWMGISFAILSGIINNFGIILQKKVVNEIRAEVKFGRVLIKNPLWLLGLMMQLGIGTIFFLSAQVYIGPALIPGLMASGLIILAFGSVKIIGETLKKDEIIGILLMIGAIVLLGISGLSINISEQNLLDLMFIFRIIIFSLIVFISSIICEILQRKIEKYSGILLSIFSGLMFSLSNFWVSLLLG</sequence>
<accession>X1AE59</accession>
<name>X1AE59_9ZZZZ</name>
<keyword evidence="1" id="KW-1133">Transmembrane helix</keyword>
<feature type="transmembrane region" description="Helical" evidence="1">
    <location>
        <begin position="47"/>
        <end position="66"/>
    </location>
</feature>
<evidence type="ECO:0008006" key="3">
    <source>
        <dbReference type="Google" id="ProtNLM"/>
    </source>
</evidence>
<feature type="non-terminal residue" evidence="2">
    <location>
        <position position="190"/>
    </location>
</feature>
<evidence type="ECO:0000313" key="2">
    <source>
        <dbReference type="EMBL" id="GAG80189.1"/>
    </source>
</evidence>
<keyword evidence="1" id="KW-0812">Transmembrane</keyword>
<keyword evidence="1" id="KW-0472">Membrane</keyword>
<feature type="transmembrane region" description="Helical" evidence="1">
    <location>
        <begin position="6"/>
        <end position="26"/>
    </location>
</feature>
<protein>
    <recommendedName>
        <fullName evidence="3">EamA domain-containing protein</fullName>
    </recommendedName>
</protein>